<dbReference type="NCBIfam" id="TIGR01764">
    <property type="entry name" value="excise"/>
    <property type="match status" value="1"/>
</dbReference>
<dbReference type="Pfam" id="PF01590">
    <property type="entry name" value="GAF"/>
    <property type="match status" value="1"/>
</dbReference>
<dbReference type="InterPro" id="IPR003018">
    <property type="entry name" value="GAF"/>
</dbReference>
<dbReference type="SMART" id="SM00065">
    <property type="entry name" value="GAF"/>
    <property type="match status" value="1"/>
</dbReference>
<accession>A0ABT3ZRK5</accession>
<feature type="domain" description="GAF" evidence="1">
    <location>
        <begin position="229"/>
        <end position="371"/>
    </location>
</feature>
<organism evidence="2 3">
    <name type="scientific">Robbsia betulipollinis</name>
    <dbReference type="NCBI Taxonomy" id="2981849"/>
    <lineage>
        <taxon>Bacteria</taxon>
        <taxon>Pseudomonadati</taxon>
        <taxon>Pseudomonadota</taxon>
        <taxon>Betaproteobacteria</taxon>
        <taxon>Burkholderiales</taxon>
        <taxon>Burkholderiaceae</taxon>
        <taxon>Robbsia</taxon>
    </lineage>
</organism>
<dbReference type="Proteomes" id="UP001082899">
    <property type="component" value="Unassembled WGS sequence"/>
</dbReference>
<comment type="caution">
    <text evidence="2">The sequence shown here is derived from an EMBL/GenBank/DDBJ whole genome shotgun (WGS) entry which is preliminary data.</text>
</comment>
<dbReference type="InterPro" id="IPR009061">
    <property type="entry name" value="DNA-bd_dom_put_sf"/>
</dbReference>
<proteinExistence type="predicted"/>
<dbReference type="Pfam" id="PF12728">
    <property type="entry name" value="HTH_17"/>
    <property type="match status" value="1"/>
</dbReference>
<reference evidence="2" key="1">
    <citation type="submission" date="2022-11" db="EMBL/GenBank/DDBJ databases">
        <title>Robbsia betulipollinis sp. nov., isolated from pollen of birch (Betula pendula).</title>
        <authorList>
            <person name="Shi H."/>
            <person name="Ambika Manirajan B."/>
            <person name="Ratering S."/>
            <person name="Geissler-Plaum R."/>
            <person name="Schnell S."/>
        </authorList>
    </citation>
    <scope>NUCLEOTIDE SEQUENCE</scope>
    <source>
        <strain evidence="2">Bb-Pol-6</strain>
    </source>
</reference>
<dbReference type="PANTHER" id="PTHR43102:SF2">
    <property type="entry name" value="GAF DOMAIN-CONTAINING PROTEIN"/>
    <property type="match status" value="1"/>
</dbReference>
<dbReference type="PANTHER" id="PTHR43102">
    <property type="entry name" value="SLR1143 PROTEIN"/>
    <property type="match status" value="1"/>
</dbReference>
<dbReference type="RefSeq" id="WP_267848411.1">
    <property type="nucleotide sequence ID" value="NZ_JAPMXC010000005.1"/>
</dbReference>
<dbReference type="EMBL" id="JAPMXC010000005">
    <property type="protein sequence ID" value="MCY0388518.1"/>
    <property type="molecule type" value="Genomic_DNA"/>
</dbReference>
<dbReference type="CDD" id="cd04762">
    <property type="entry name" value="HTH_MerR-trunc"/>
    <property type="match status" value="1"/>
</dbReference>
<dbReference type="InterPro" id="IPR010093">
    <property type="entry name" value="SinI_DNA-bd"/>
</dbReference>
<sequence>MPPSTDDPILTTRRAAELLGVSVRTAQNWIETGALGSWKTPGGHRRIRRSAVQAMLAKERKDVLDDAFVSAEVIVLAAPAGGRLVQDALAPAGEFLLTLFEDAFAALLAVGASSPALFIIEVDMHQPERLVLLQRVLDDPVLGHLKMLAISSLSTDELVARCGGHGRLSALAPADVAGGLAAWVRGALPGARAPATSAPAPDATIRYPLMANEASRAAAVDRSGLLDTLPEASFDHVTWLAGHLLKMPMAVLSLLASDRQWFKSRVGVEEMETSRDVAFCNHTIMQKGVFLVEDATLDARFVNHPMVRGAGRVRFYAGAPVVDDQGYALGALCVLHPEPRTLDAQEERALVALANVASSEIRLRIQGRRLRSALSALAGDHSRLTANANS</sequence>
<dbReference type="SUPFAM" id="SSF55781">
    <property type="entry name" value="GAF domain-like"/>
    <property type="match status" value="1"/>
</dbReference>
<dbReference type="InterPro" id="IPR041657">
    <property type="entry name" value="HTH_17"/>
</dbReference>
<dbReference type="InterPro" id="IPR029016">
    <property type="entry name" value="GAF-like_dom_sf"/>
</dbReference>
<evidence type="ECO:0000259" key="1">
    <source>
        <dbReference type="SMART" id="SM00065"/>
    </source>
</evidence>
<protein>
    <submittedName>
        <fullName evidence="2">Excisionase family DNA-binding protein</fullName>
    </submittedName>
</protein>
<dbReference type="SUPFAM" id="SSF46955">
    <property type="entry name" value="Putative DNA-binding domain"/>
    <property type="match status" value="1"/>
</dbReference>
<gene>
    <name evidence="2" type="ORF">OVY01_15110</name>
</gene>
<dbReference type="Gene3D" id="1.10.1660.10">
    <property type="match status" value="1"/>
</dbReference>
<keyword evidence="2" id="KW-0238">DNA-binding</keyword>
<dbReference type="GO" id="GO:0003677">
    <property type="term" value="F:DNA binding"/>
    <property type="evidence" value="ECO:0007669"/>
    <property type="project" value="UniProtKB-KW"/>
</dbReference>
<evidence type="ECO:0000313" key="3">
    <source>
        <dbReference type="Proteomes" id="UP001082899"/>
    </source>
</evidence>
<dbReference type="Gene3D" id="3.30.450.40">
    <property type="match status" value="1"/>
</dbReference>
<keyword evidence="3" id="KW-1185">Reference proteome</keyword>
<evidence type="ECO:0000313" key="2">
    <source>
        <dbReference type="EMBL" id="MCY0388518.1"/>
    </source>
</evidence>
<name>A0ABT3ZRK5_9BURK</name>